<dbReference type="InterPro" id="IPR019811">
    <property type="entry name" value="HDH_CS"/>
</dbReference>
<evidence type="ECO:0000256" key="2">
    <source>
        <dbReference type="ARBA" id="ARBA00005062"/>
    </source>
</evidence>
<dbReference type="PROSITE" id="PS01042">
    <property type="entry name" value="HOMOSER_DHGENASE"/>
    <property type="match status" value="1"/>
</dbReference>
<evidence type="ECO:0000313" key="15">
    <source>
        <dbReference type="Proteomes" id="UP000069850"/>
    </source>
</evidence>
<dbReference type="PIRSF" id="PIRSF036497">
    <property type="entry name" value="HDH_short"/>
    <property type="match status" value="1"/>
</dbReference>
<evidence type="ECO:0000256" key="7">
    <source>
        <dbReference type="ARBA" id="ARBA00022697"/>
    </source>
</evidence>
<dbReference type="InterPro" id="IPR036291">
    <property type="entry name" value="NAD(P)-bd_dom_sf"/>
</dbReference>
<evidence type="ECO:0000256" key="6">
    <source>
        <dbReference type="ARBA" id="ARBA00022605"/>
    </source>
</evidence>
<dbReference type="UniPathway" id="UPA00050">
    <property type="reaction ID" value="UER00063"/>
</dbReference>
<dbReference type="SUPFAM" id="SSF51735">
    <property type="entry name" value="NAD(P)-binding Rossmann-fold domains"/>
    <property type="match status" value="1"/>
</dbReference>
<evidence type="ECO:0000256" key="3">
    <source>
        <dbReference type="ARBA" id="ARBA00006753"/>
    </source>
</evidence>
<dbReference type="Pfam" id="PF03447">
    <property type="entry name" value="NAD_binding_3"/>
    <property type="match status" value="1"/>
</dbReference>
<keyword evidence="7" id="KW-0791">Threonine biosynthesis</keyword>
<dbReference type="NCBIfam" id="NF004976">
    <property type="entry name" value="PRK06349.1"/>
    <property type="match status" value="1"/>
</dbReference>
<evidence type="ECO:0000259" key="13">
    <source>
        <dbReference type="Pfam" id="PF03447"/>
    </source>
</evidence>
<dbReference type="GO" id="GO:0050661">
    <property type="term" value="F:NADP binding"/>
    <property type="evidence" value="ECO:0007669"/>
    <property type="project" value="InterPro"/>
</dbReference>
<dbReference type="Gene3D" id="3.30.360.10">
    <property type="entry name" value="Dihydrodipicolinate Reductase, domain 2"/>
    <property type="match status" value="1"/>
</dbReference>
<evidence type="ECO:0000256" key="8">
    <source>
        <dbReference type="ARBA" id="ARBA00023002"/>
    </source>
</evidence>
<dbReference type="EMBL" id="LT158599">
    <property type="protein sequence ID" value="CVK33660.1"/>
    <property type="molecule type" value="Genomic_DNA"/>
</dbReference>
<protein>
    <recommendedName>
        <fullName evidence="5">Homoserine dehydrogenase</fullName>
        <ecNumber evidence="4">1.1.1.3</ecNumber>
    </recommendedName>
</protein>
<dbReference type="GO" id="GO:0004412">
    <property type="term" value="F:homoserine dehydrogenase activity"/>
    <property type="evidence" value="ECO:0007669"/>
    <property type="project" value="UniProtKB-EC"/>
</dbReference>
<dbReference type="Proteomes" id="UP000069850">
    <property type="component" value="Chromosome 1"/>
</dbReference>
<keyword evidence="8 14" id="KW-0560">Oxidoreductase</keyword>
<dbReference type="GO" id="GO:0009088">
    <property type="term" value="P:threonine biosynthetic process"/>
    <property type="evidence" value="ECO:0007669"/>
    <property type="project" value="UniProtKB-UniPathway"/>
</dbReference>
<evidence type="ECO:0000256" key="9">
    <source>
        <dbReference type="ARBA" id="ARBA00023167"/>
    </source>
</evidence>
<dbReference type="AlphaFoldDB" id="A0A0X3BP95"/>
<accession>A0A0X3BP95</accession>
<evidence type="ECO:0000256" key="11">
    <source>
        <dbReference type="PIRSR" id="PIRSR036497-2"/>
    </source>
</evidence>
<feature type="binding site" evidence="11">
    <location>
        <position position="112"/>
    </location>
    <ligand>
        <name>NADPH</name>
        <dbReference type="ChEBI" id="CHEBI:57783"/>
    </ligand>
</feature>
<dbReference type="UniPathway" id="UPA00051">
    <property type="reaction ID" value="UER00465"/>
</dbReference>
<dbReference type="Pfam" id="PF00742">
    <property type="entry name" value="Homoserine_dh"/>
    <property type="match status" value="1"/>
</dbReference>
<gene>
    <name evidence="14" type="primary">hom</name>
    <name evidence="14" type="ORF">MMAB1_2447</name>
</gene>
<dbReference type="Gene3D" id="3.40.50.720">
    <property type="entry name" value="NAD(P)-binding Rossmann-like Domain"/>
    <property type="match status" value="1"/>
</dbReference>
<feature type="binding site" evidence="11">
    <location>
        <begin position="8"/>
        <end position="13"/>
    </location>
    <ligand>
        <name>NADP(+)</name>
        <dbReference type="ChEBI" id="CHEBI:58349"/>
    </ligand>
</feature>
<feature type="domain" description="Homoserine dehydrogenase catalytic" evidence="12">
    <location>
        <begin position="144"/>
        <end position="319"/>
    </location>
</feature>
<keyword evidence="11" id="KW-0521">NADP</keyword>
<dbReference type="InterPro" id="IPR022697">
    <property type="entry name" value="HDH_short"/>
</dbReference>
<feature type="domain" description="Aspartate/homoserine dehydrogenase NAD-binding" evidence="13">
    <location>
        <begin position="8"/>
        <end position="135"/>
    </location>
</feature>
<dbReference type="KEGG" id="mema:MMAB1_2447"/>
<keyword evidence="6" id="KW-0028">Amino-acid biosynthesis</keyword>
<dbReference type="FunFam" id="3.30.360.10:FF:000005">
    <property type="entry name" value="Homoserine dehydrogenase"/>
    <property type="match status" value="1"/>
</dbReference>
<dbReference type="SUPFAM" id="SSF55347">
    <property type="entry name" value="Glyceraldehyde-3-phosphate dehydrogenase-like, C-terminal domain"/>
    <property type="match status" value="1"/>
</dbReference>
<comment type="pathway">
    <text evidence="1">Amino-acid biosynthesis; L-threonine biosynthesis; L-threonine from L-aspartate: step 3/5.</text>
</comment>
<evidence type="ECO:0000256" key="10">
    <source>
        <dbReference type="PIRSR" id="PIRSR036497-1"/>
    </source>
</evidence>
<dbReference type="PANTHER" id="PTHR43331:SF1">
    <property type="entry name" value="HOMOSERINE DEHYDROGENASE"/>
    <property type="match status" value="1"/>
</dbReference>
<keyword evidence="9" id="KW-0486">Methionine biosynthesis</keyword>
<evidence type="ECO:0000256" key="5">
    <source>
        <dbReference type="ARBA" id="ARBA00013376"/>
    </source>
</evidence>
<dbReference type="PANTHER" id="PTHR43331">
    <property type="entry name" value="HOMOSERINE DEHYDROGENASE"/>
    <property type="match status" value="1"/>
</dbReference>
<evidence type="ECO:0000256" key="1">
    <source>
        <dbReference type="ARBA" id="ARBA00005056"/>
    </source>
</evidence>
<evidence type="ECO:0000259" key="12">
    <source>
        <dbReference type="Pfam" id="PF00742"/>
    </source>
</evidence>
<proteinExistence type="inferred from homology"/>
<organism evidence="14 15">
    <name type="scientific">Methanoculleus bourgensis</name>
    <dbReference type="NCBI Taxonomy" id="83986"/>
    <lineage>
        <taxon>Archaea</taxon>
        <taxon>Methanobacteriati</taxon>
        <taxon>Methanobacteriota</taxon>
        <taxon>Stenosarchaea group</taxon>
        <taxon>Methanomicrobia</taxon>
        <taxon>Methanomicrobiales</taxon>
        <taxon>Methanomicrobiaceae</taxon>
        <taxon>Methanoculleus</taxon>
    </lineage>
</organism>
<evidence type="ECO:0000256" key="4">
    <source>
        <dbReference type="ARBA" id="ARBA00013213"/>
    </source>
</evidence>
<dbReference type="InterPro" id="IPR005106">
    <property type="entry name" value="Asp/hSer_DH_NAD-bd"/>
</dbReference>
<dbReference type="EC" id="1.1.1.3" evidence="4"/>
<reference evidence="14 15" key="1">
    <citation type="submission" date="2016-01" db="EMBL/GenBank/DDBJ databases">
        <authorList>
            <person name="Manzoor S."/>
        </authorList>
    </citation>
    <scope>NUCLEOTIDE SEQUENCE [LARGE SCALE GENOMIC DNA]</scope>
    <source>
        <strain evidence="14">Methanoculleus sp MAB1</strain>
    </source>
</reference>
<evidence type="ECO:0000313" key="14">
    <source>
        <dbReference type="EMBL" id="CVK33660.1"/>
    </source>
</evidence>
<feature type="active site" description="Proton donor" evidence="10">
    <location>
        <position position="212"/>
    </location>
</feature>
<name>A0A0X3BP95_9EURY</name>
<comment type="pathway">
    <text evidence="2">Amino-acid biosynthesis; L-methionine biosynthesis via de novo pathway; L-homoserine from L-aspartate: step 3/3.</text>
</comment>
<dbReference type="InterPro" id="IPR001342">
    <property type="entry name" value="HDH_cat"/>
</dbReference>
<feature type="binding site" evidence="11">
    <location>
        <position position="197"/>
    </location>
    <ligand>
        <name>L-homoserine</name>
        <dbReference type="ChEBI" id="CHEBI:57476"/>
    </ligand>
</feature>
<comment type="similarity">
    <text evidence="3">Belongs to the homoserine dehydrogenase family.</text>
</comment>
<dbReference type="NCBIfam" id="NF004912">
    <property type="entry name" value="PRK06270.1"/>
    <property type="match status" value="1"/>
</dbReference>
<sequence>MMRIALLGFGSVGRGIARAILAKGLNITVTGLADSRSGIIDAGGVDLAAALARKEQGGPCGNPGVSPMDVVEKAEYDILVEVTPTDVETAEPALGHIRGALRRGKHVVTSNKGPIALAYPELRALAEANGVLLKYEATVCGAIPLIHAMQEGLAGNTITRICGVFNGTCNYILTRMAAEGLTYEQALAEARDLGYAEADPTYDVEGIDAGIKLVILANTILHMETTLDDVERTGINLLSPEALQLAEDQDCTIRLIGEIIPKAGVLRVSPRIVPKVHPLVVEGTLNAVTVEADLAGDLTFVGKGAGSTETASAVIGDLLYIQSRHVQGS</sequence>
<dbReference type="GO" id="GO:0009086">
    <property type="term" value="P:methionine biosynthetic process"/>
    <property type="evidence" value="ECO:0007669"/>
    <property type="project" value="UniProtKB-KW"/>
</dbReference>